<proteinExistence type="predicted"/>
<dbReference type="InterPro" id="IPR015943">
    <property type="entry name" value="WD40/YVTN_repeat-like_dom_sf"/>
</dbReference>
<dbReference type="SUPFAM" id="SSF110296">
    <property type="entry name" value="Oligoxyloglucan reducing end-specific cellobiohydrolase"/>
    <property type="match status" value="1"/>
</dbReference>
<dbReference type="Gene3D" id="2.60.120.560">
    <property type="entry name" value="Exo-inulinase, domain 1"/>
    <property type="match status" value="1"/>
</dbReference>
<name>X1F0C8_9ZZZZ</name>
<evidence type="ECO:0008006" key="2">
    <source>
        <dbReference type="Google" id="ProtNLM"/>
    </source>
</evidence>
<accession>X1F0C8</accession>
<organism evidence="1">
    <name type="scientific">marine sediment metagenome</name>
    <dbReference type="NCBI Taxonomy" id="412755"/>
    <lineage>
        <taxon>unclassified sequences</taxon>
        <taxon>metagenomes</taxon>
        <taxon>ecological metagenomes</taxon>
    </lineage>
</organism>
<dbReference type="Gene3D" id="2.130.10.10">
    <property type="entry name" value="YVTN repeat-like/Quinoprotein amine dehydrogenase"/>
    <property type="match status" value="1"/>
</dbReference>
<dbReference type="AlphaFoldDB" id="X1F0C8"/>
<dbReference type="EMBL" id="BART01032744">
    <property type="protein sequence ID" value="GAH14278.1"/>
    <property type="molecule type" value="Genomic_DNA"/>
</dbReference>
<gene>
    <name evidence="1" type="ORF">S01H4_56502</name>
</gene>
<feature type="non-terminal residue" evidence="1">
    <location>
        <position position="1"/>
    </location>
</feature>
<feature type="non-terminal residue" evidence="1">
    <location>
        <position position="240"/>
    </location>
</feature>
<reference evidence="1" key="1">
    <citation type="journal article" date="2014" name="Front. Microbiol.">
        <title>High frequency of phylogenetically diverse reductive dehalogenase-homologous genes in deep subseafloor sedimentary metagenomes.</title>
        <authorList>
            <person name="Kawai M."/>
            <person name="Futagami T."/>
            <person name="Toyoda A."/>
            <person name="Takaki Y."/>
            <person name="Nishi S."/>
            <person name="Hori S."/>
            <person name="Arai W."/>
            <person name="Tsubouchi T."/>
            <person name="Morono Y."/>
            <person name="Uchiyama I."/>
            <person name="Ito T."/>
            <person name="Fujiyama A."/>
            <person name="Inagaki F."/>
            <person name="Takami H."/>
        </authorList>
    </citation>
    <scope>NUCLEOTIDE SEQUENCE</scope>
    <source>
        <strain evidence="1">Expedition CK06-06</strain>
    </source>
</reference>
<protein>
    <recommendedName>
        <fullName evidence="2">3-keto-disaccharide hydrolase domain-containing protein</fullName>
    </recommendedName>
</protein>
<comment type="caution">
    <text evidence="1">The sequence shown here is derived from an EMBL/GenBank/DDBJ whole genome shotgun (WGS) entry which is preliminary data.</text>
</comment>
<sequence length="240" mass="26526">HAWATLKGGQNWTDYDFDIDVQILSGGVQLMLRLMDQRGRYIVGIIPGGMYLNREYPWGKIEENLATYSGPIPINTWHHIRIEAELQQIDVFLNHSSSPIMSYKDTWGEALWQGSIGLEVVPTTGAQAWFDNIDIYGVTPPEGDWIKTGGPIGGLGYDVRYGTSTNVMYVTDNYSGVNKSQDGGKTWFASNRGITGRFGASGDAVPVFTLTVDPNNPNIIWAGLKDDKGLYKSVNAGQTW</sequence>
<evidence type="ECO:0000313" key="1">
    <source>
        <dbReference type="EMBL" id="GAH14278.1"/>
    </source>
</evidence>